<name>A0ABX8VF47_9FLAO</name>
<gene>
    <name evidence="1" type="ORF">K1I41_04930</name>
</gene>
<sequence>MKKLSLINTLLLFGIIAYLTYQHFDVETETDKQFIPELSVERLNVIGKDKNLYMAISNPERQALATMGGDTLFPNTKRDLSGIMFFNRVGDEVGGIFYDGNDTISDQGITFDQQKNDQVMAIMKSEYKEGNNWKRWYGMYLRERTDSITQTQVFKNFYKETENFTEEEKEKAYTEMRRKLDEEINVYRMFLGREETENVGLFLYDSKGRERIKLYVDDKDNAKLIIKDTLGNIQDLTKI</sequence>
<organism evidence="1 2">
    <name type="scientific">Flavobacterium litorale</name>
    <dbReference type="NCBI Taxonomy" id="2856519"/>
    <lineage>
        <taxon>Bacteria</taxon>
        <taxon>Pseudomonadati</taxon>
        <taxon>Bacteroidota</taxon>
        <taxon>Flavobacteriia</taxon>
        <taxon>Flavobacteriales</taxon>
        <taxon>Flavobacteriaceae</taxon>
        <taxon>Flavobacterium</taxon>
    </lineage>
</organism>
<proteinExistence type="predicted"/>
<accession>A0ABX8VF47</accession>
<dbReference type="EMBL" id="CP080429">
    <property type="protein sequence ID" value="QYJ69236.1"/>
    <property type="molecule type" value="Genomic_DNA"/>
</dbReference>
<keyword evidence="2" id="KW-1185">Reference proteome</keyword>
<evidence type="ECO:0000313" key="1">
    <source>
        <dbReference type="EMBL" id="QYJ69236.1"/>
    </source>
</evidence>
<dbReference type="RefSeq" id="WP_220641571.1">
    <property type="nucleotide sequence ID" value="NZ_CP080429.1"/>
</dbReference>
<evidence type="ECO:0000313" key="2">
    <source>
        <dbReference type="Proteomes" id="UP000825381"/>
    </source>
</evidence>
<protein>
    <submittedName>
        <fullName evidence="1">Uncharacterized protein</fullName>
    </submittedName>
</protein>
<reference evidence="1 2" key="1">
    <citation type="submission" date="2021-07" db="EMBL/GenBank/DDBJ databases">
        <title>Flavobacterium WSW3-B6 sp.nov, isolated from seaweed.</title>
        <authorList>
            <person name="Muhammad N."/>
            <person name="Ho H."/>
            <person name="Lee Y.-J."/>
            <person name="Nguyen T."/>
            <person name="Ho J."/>
            <person name="Kim S.-G."/>
        </authorList>
    </citation>
    <scope>NUCLEOTIDE SEQUENCE [LARGE SCALE GENOMIC DNA]</scope>
    <source>
        <strain evidence="1 2">WSW3-B6</strain>
    </source>
</reference>
<dbReference type="Proteomes" id="UP000825381">
    <property type="component" value="Chromosome"/>
</dbReference>